<evidence type="ECO:0000256" key="1">
    <source>
        <dbReference type="SAM" id="MobiDB-lite"/>
    </source>
</evidence>
<evidence type="ECO:0000313" key="3">
    <source>
        <dbReference type="Proteomes" id="UP001152798"/>
    </source>
</evidence>
<dbReference type="EMBL" id="OV725079">
    <property type="protein sequence ID" value="CAH1395519.1"/>
    <property type="molecule type" value="Genomic_DNA"/>
</dbReference>
<name>A0A9P0H1J6_NEZVI</name>
<proteinExistence type="predicted"/>
<reference evidence="2" key="1">
    <citation type="submission" date="2022-01" db="EMBL/GenBank/DDBJ databases">
        <authorList>
            <person name="King R."/>
        </authorList>
    </citation>
    <scope>NUCLEOTIDE SEQUENCE</scope>
</reference>
<accession>A0A9P0H1J6</accession>
<dbReference type="Proteomes" id="UP001152798">
    <property type="component" value="Chromosome 3"/>
</dbReference>
<feature type="compositionally biased region" description="Low complexity" evidence="1">
    <location>
        <begin position="159"/>
        <end position="173"/>
    </location>
</feature>
<organism evidence="2 3">
    <name type="scientific">Nezara viridula</name>
    <name type="common">Southern green stink bug</name>
    <name type="synonym">Cimex viridulus</name>
    <dbReference type="NCBI Taxonomy" id="85310"/>
    <lineage>
        <taxon>Eukaryota</taxon>
        <taxon>Metazoa</taxon>
        <taxon>Ecdysozoa</taxon>
        <taxon>Arthropoda</taxon>
        <taxon>Hexapoda</taxon>
        <taxon>Insecta</taxon>
        <taxon>Pterygota</taxon>
        <taxon>Neoptera</taxon>
        <taxon>Paraneoptera</taxon>
        <taxon>Hemiptera</taxon>
        <taxon>Heteroptera</taxon>
        <taxon>Panheteroptera</taxon>
        <taxon>Pentatomomorpha</taxon>
        <taxon>Pentatomoidea</taxon>
        <taxon>Pentatomidae</taxon>
        <taxon>Pentatominae</taxon>
        <taxon>Nezara</taxon>
    </lineage>
</organism>
<keyword evidence="3" id="KW-1185">Reference proteome</keyword>
<sequence length="201" mass="22000">MTCQHCQRPGFGPTAIICASIAIVSSAGTRRPVGVVLVSAPRALKVSRSTTRGCLSQHPLPHWLRDKRADWAADKSFTFPPTPPTDAAPEAPPPDWGSHQLGMFIHPQEHAPAPQQQCDVKPMLGGQQKPREGPVGSYVGYHQDYHYNSYGLMFHEKQGSQPSASPQPQGSQQNRTKSRTSAGRESLFVPNRERGFATPQK</sequence>
<feature type="region of interest" description="Disordered" evidence="1">
    <location>
        <begin position="156"/>
        <end position="201"/>
    </location>
</feature>
<dbReference type="AlphaFoldDB" id="A0A9P0H1J6"/>
<protein>
    <submittedName>
        <fullName evidence="2">Uncharacterized protein</fullName>
    </submittedName>
</protein>
<dbReference type="OrthoDB" id="6604654at2759"/>
<gene>
    <name evidence="2" type="ORF">NEZAVI_LOCUS5781</name>
</gene>
<evidence type="ECO:0000313" key="2">
    <source>
        <dbReference type="EMBL" id="CAH1395519.1"/>
    </source>
</evidence>